<dbReference type="PANTHER" id="PTHR42792">
    <property type="entry name" value="FLAGELLIN"/>
    <property type="match status" value="1"/>
</dbReference>
<dbReference type="Gene3D" id="1.20.1330.10">
    <property type="entry name" value="f41 fragment of flagellin, N-terminal domain"/>
    <property type="match status" value="1"/>
</dbReference>
<dbReference type="InterPro" id="IPR001492">
    <property type="entry name" value="Flagellin"/>
</dbReference>
<keyword evidence="9" id="KW-1185">Reference proteome</keyword>
<keyword evidence="6" id="KW-0966">Cell projection</keyword>
<dbReference type="NCBIfam" id="TIGR02550">
    <property type="entry name" value="flagell_flgL"/>
    <property type="match status" value="1"/>
</dbReference>
<comment type="caution">
    <text evidence="6">The sequence shown here is derived from an EMBL/GenBank/DDBJ whole genome shotgun (WGS) entry which is preliminary data.</text>
</comment>
<comment type="similarity">
    <text evidence="2">Belongs to the bacterial flagellin family.</text>
</comment>
<dbReference type="GO" id="GO:0009424">
    <property type="term" value="C:bacterial-type flagellum hook"/>
    <property type="evidence" value="ECO:0007669"/>
    <property type="project" value="InterPro"/>
</dbReference>
<dbReference type="Pfam" id="PF00669">
    <property type="entry name" value="Flagellin_N"/>
    <property type="match status" value="1"/>
</dbReference>
<reference evidence="6" key="2">
    <citation type="submission" date="2015-10" db="EMBL/GenBank/DDBJ databases">
        <authorList>
            <person name="Gilbert D.G."/>
        </authorList>
    </citation>
    <scope>NUCLEOTIDE SEQUENCE</scope>
    <source>
        <strain evidence="6">GO-13</strain>
    </source>
</reference>
<dbReference type="RefSeq" id="WP_048355001.1">
    <property type="nucleotide sequence ID" value="NZ_CP023481.1"/>
</dbReference>
<evidence type="ECO:0000313" key="8">
    <source>
        <dbReference type="Proteomes" id="UP000036168"/>
    </source>
</evidence>
<keyword evidence="6" id="KW-0969">Cilium</keyword>
<dbReference type="Proteomes" id="UP001341297">
    <property type="component" value="Unassembled WGS sequence"/>
</dbReference>
<dbReference type="STRING" id="1664069.BGLY_4180"/>
<feature type="domain" description="Flagellin N-terminal" evidence="4">
    <location>
        <begin position="7"/>
        <end position="139"/>
    </location>
</feature>
<evidence type="ECO:0000259" key="4">
    <source>
        <dbReference type="Pfam" id="PF00669"/>
    </source>
</evidence>
<dbReference type="PANTHER" id="PTHR42792:SF1">
    <property type="entry name" value="FLAGELLAR HOOK-ASSOCIATED PROTEIN 3"/>
    <property type="match status" value="1"/>
</dbReference>
<evidence type="ECO:0000256" key="1">
    <source>
        <dbReference type="ARBA" id="ARBA00004365"/>
    </source>
</evidence>
<proteinExistence type="inferred from homology"/>
<dbReference type="EMBL" id="LECW02000045">
    <property type="protein sequence ID" value="KRT90507.1"/>
    <property type="molecule type" value="Genomic_DNA"/>
</dbReference>
<evidence type="ECO:0000256" key="3">
    <source>
        <dbReference type="ARBA" id="ARBA00023143"/>
    </source>
</evidence>
<evidence type="ECO:0000313" key="9">
    <source>
        <dbReference type="Proteomes" id="UP001341297"/>
    </source>
</evidence>
<dbReference type="GO" id="GO:0005198">
    <property type="term" value="F:structural molecule activity"/>
    <property type="evidence" value="ECO:0007669"/>
    <property type="project" value="InterPro"/>
</dbReference>
<dbReference type="InterPro" id="IPR046358">
    <property type="entry name" value="Flagellin_C"/>
</dbReference>
<dbReference type="Pfam" id="PF00700">
    <property type="entry name" value="Flagellin_C"/>
    <property type="match status" value="1"/>
</dbReference>
<comment type="subcellular location">
    <subcellularLocation>
        <location evidence="1">Bacterial flagellum</location>
    </subcellularLocation>
</comment>
<gene>
    <name evidence="7" type="primary">flgL</name>
    <name evidence="6" type="ORF">AB447_207420</name>
    <name evidence="7" type="ORF">P8828_04425</name>
</gene>
<keyword evidence="3" id="KW-0975">Bacterial flagellum</keyword>
<dbReference type="InterPro" id="IPR001029">
    <property type="entry name" value="Flagellin_N"/>
</dbReference>
<evidence type="ECO:0000259" key="5">
    <source>
        <dbReference type="Pfam" id="PF00700"/>
    </source>
</evidence>
<reference evidence="6 8" key="1">
    <citation type="journal article" date="2015" name="Int. J. Syst. Evol. Microbiol.">
        <title>Bacillus glycinifermentans sp. nov., isolated from fermented soybean paste.</title>
        <authorList>
            <person name="Kim S.J."/>
            <person name="Dunlap C.A."/>
            <person name="Kwon S.W."/>
            <person name="Rooney A.P."/>
        </authorList>
    </citation>
    <scope>NUCLEOTIDE SEQUENCE [LARGE SCALE GENOMIC DNA]</scope>
    <source>
        <strain evidence="6 8">GO-13</strain>
    </source>
</reference>
<keyword evidence="6" id="KW-0282">Flagellum</keyword>
<organism evidence="6 8">
    <name type="scientific">Bacillus glycinifermentans</name>
    <dbReference type="NCBI Taxonomy" id="1664069"/>
    <lineage>
        <taxon>Bacteria</taxon>
        <taxon>Bacillati</taxon>
        <taxon>Bacillota</taxon>
        <taxon>Bacilli</taxon>
        <taxon>Bacillales</taxon>
        <taxon>Bacillaceae</taxon>
        <taxon>Bacillus</taxon>
    </lineage>
</organism>
<reference evidence="7 9" key="3">
    <citation type="submission" date="2023-03" db="EMBL/GenBank/DDBJ databases">
        <title>Agriculturally important microbes genome sequencing.</title>
        <authorList>
            <person name="Dunlap C."/>
        </authorList>
    </citation>
    <scope>NUCLEOTIDE SEQUENCE [LARGE SCALE GENOMIC DNA]</scope>
    <source>
        <strain evidence="7 9">CBP-3203</strain>
    </source>
</reference>
<evidence type="ECO:0000313" key="6">
    <source>
        <dbReference type="EMBL" id="KRT90507.1"/>
    </source>
</evidence>
<dbReference type="AlphaFoldDB" id="A0A0T6BKU0"/>
<accession>A0A0T6BKU0</accession>
<dbReference type="EMBL" id="JARRTL010000006">
    <property type="protein sequence ID" value="MEC0484102.1"/>
    <property type="molecule type" value="Genomic_DNA"/>
</dbReference>
<dbReference type="InterPro" id="IPR013384">
    <property type="entry name" value="Flagell_FlgL"/>
</dbReference>
<dbReference type="SUPFAM" id="SSF64518">
    <property type="entry name" value="Phase 1 flagellin"/>
    <property type="match status" value="1"/>
</dbReference>
<dbReference type="GO" id="GO:0071973">
    <property type="term" value="P:bacterial-type flagellum-dependent cell motility"/>
    <property type="evidence" value="ECO:0007669"/>
    <property type="project" value="InterPro"/>
</dbReference>
<name>A0A0T6BKU0_9BACI</name>
<sequence>MRVTQGMIAKNSLRYINSSYGKLDKLQSQISSGKKITKASDDPIVAMKSLKYNTQLSQVEQYKSNVSQAYTWLENSEDNITEGIDVMGKVRDLVVQVKNGTNGEAELEATGVEIGQLKEQLIQIANTQVNGRYIFSGSNSDVAPIVKNPDGSYTYNFENYTSSSDVNFNVSSNATLKVNANPNSAFGGTSGSGQNVFEMLNSLETALKSGSLDGIDSDAVLSDIDQFTNTMSSERSDIGARYNRLELIDSRLKLQEETATKVLSDNEDVDLEEVITDFITQQSVHRAALSVNAKIVQPTLIDFLN</sequence>
<evidence type="ECO:0000313" key="7">
    <source>
        <dbReference type="EMBL" id="MEC0484102.1"/>
    </source>
</evidence>
<protein>
    <submittedName>
        <fullName evidence="6">Flagellar biosynthesis protein FlgL</fullName>
    </submittedName>
    <submittedName>
        <fullName evidence="7">Flagellar hook-associated protein FlgL</fullName>
    </submittedName>
</protein>
<dbReference type="OrthoDB" id="9758307at2"/>
<dbReference type="Proteomes" id="UP000036168">
    <property type="component" value="Unassembled WGS sequence"/>
</dbReference>
<evidence type="ECO:0000256" key="2">
    <source>
        <dbReference type="ARBA" id="ARBA00005709"/>
    </source>
</evidence>
<feature type="domain" description="Flagellin C-terminal" evidence="5">
    <location>
        <begin position="223"/>
        <end position="304"/>
    </location>
</feature>